<evidence type="ECO:0000256" key="6">
    <source>
        <dbReference type="ARBA" id="ARBA00023015"/>
    </source>
</evidence>
<evidence type="ECO:0000256" key="9">
    <source>
        <dbReference type="ARBA" id="ARBA00023170"/>
    </source>
</evidence>
<dbReference type="Pfam" id="PF00104">
    <property type="entry name" value="Hormone_recep"/>
    <property type="match status" value="1"/>
</dbReference>
<evidence type="ECO:0000256" key="2">
    <source>
        <dbReference type="ARBA" id="ARBA00005993"/>
    </source>
</evidence>
<dbReference type="GO" id="GO:0003700">
    <property type="term" value="F:DNA-binding transcription factor activity"/>
    <property type="evidence" value="ECO:0007669"/>
    <property type="project" value="InterPro"/>
</dbReference>
<evidence type="ECO:0000256" key="5">
    <source>
        <dbReference type="ARBA" id="ARBA00022833"/>
    </source>
</evidence>
<dbReference type="AlphaFoldDB" id="A0A6V7X173"/>
<evidence type="ECO:0000259" key="12">
    <source>
        <dbReference type="PROSITE" id="PS51030"/>
    </source>
</evidence>
<dbReference type="PANTHER" id="PTHR46011:SF32">
    <property type="entry name" value="NUCLEAR HORMONE RECEPTOR FAMILY"/>
    <property type="match status" value="1"/>
</dbReference>
<evidence type="ECO:0000256" key="3">
    <source>
        <dbReference type="ARBA" id="ARBA00022723"/>
    </source>
</evidence>
<feature type="domain" description="Nuclear receptor" evidence="12">
    <location>
        <begin position="16"/>
        <end position="92"/>
    </location>
</feature>
<dbReference type="InterPro" id="IPR035500">
    <property type="entry name" value="NHR-like_dom_sf"/>
</dbReference>
<feature type="domain" description="NR LBD" evidence="13">
    <location>
        <begin position="334"/>
        <end position="583"/>
    </location>
</feature>
<feature type="compositionally biased region" description="Low complexity" evidence="11">
    <location>
        <begin position="268"/>
        <end position="278"/>
    </location>
</feature>
<dbReference type="GO" id="GO:0000978">
    <property type="term" value="F:RNA polymerase II cis-regulatory region sequence-specific DNA binding"/>
    <property type="evidence" value="ECO:0007669"/>
    <property type="project" value="InterPro"/>
</dbReference>
<keyword evidence="7" id="KW-0238">DNA-binding</keyword>
<dbReference type="Gene3D" id="1.10.565.10">
    <property type="entry name" value="Retinoid X Receptor"/>
    <property type="match status" value="1"/>
</dbReference>
<evidence type="ECO:0000313" key="14">
    <source>
        <dbReference type="EMBL" id="CAD2192737.1"/>
    </source>
</evidence>
<dbReference type="InterPro" id="IPR001628">
    <property type="entry name" value="Znf_hrmn_rcpt"/>
</dbReference>
<dbReference type="GO" id="GO:0008270">
    <property type="term" value="F:zinc ion binding"/>
    <property type="evidence" value="ECO:0007669"/>
    <property type="project" value="UniProtKB-KW"/>
</dbReference>
<dbReference type="GO" id="GO:0006357">
    <property type="term" value="P:regulation of transcription by RNA polymerase II"/>
    <property type="evidence" value="ECO:0007669"/>
    <property type="project" value="TreeGrafter"/>
</dbReference>
<dbReference type="SMART" id="SM00399">
    <property type="entry name" value="ZnF_C4"/>
    <property type="match status" value="1"/>
</dbReference>
<keyword evidence="10" id="KW-0539">Nucleus</keyword>
<dbReference type="FunFam" id="3.30.50.10:FF:000030">
    <property type="entry name" value="Nuclear Hormone Receptor family"/>
    <property type="match status" value="1"/>
</dbReference>
<dbReference type="PROSITE" id="PS51843">
    <property type="entry name" value="NR_LBD"/>
    <property type="match status" value="1"/>
</dbReference>
<gene>
    <name evidence="14" type="ORF">MENT_LOCUS45651</name>
</gene>
<protein>
    <submittedName>
        <fullName evidence="14">Uncharacterized protein</fullName>
    </submittedName>
</protein>
<proteinExistence type="inferred from homology"/>
<dbReference type="PROSITE" id="PS00031">
    <property type="entry name" value="NUCLEAR_REC_DBD_1"/>
    <property type="match status" value="1"/>
</dbReference>
<feature type="compositionally biased region" description="Polar residues" evidence="11">
    <location>
        <begin position="248"/>
        <end position="267"/>
    </location>
</feature>
<evidence type="ECO:0000256" key="8">
    <source>
        <dbReference type="ARBA" id="ARBA00023163"/>
    </source>
</evidence>
<dbReference type="InterPro" id="IPR013088">
    <property type="entry name" value="Znf_NHR/GATA"/>
</dbReference>
<name>A0A6V7X173_MELEN</name>
<dbReference type="Gene3D" id="3.30.50.10">
    <property type="entry name" value="Erythroid Transcription Factor GATA-1, subunit A"/>
    <property type="match status" value="1"/>
</dbReference>
<dbReference type="InterPro" id="IPR000536">
    <property type="entry name" value="Nucl_hrmn_rcpt_lig-bd"/>
</dbReference>
<dbReference type="PROSITE" id="PS51030">
    <property type="entry name" value="NUCLEAR_REC_DBD_2"/>
    <property type="match status" value="1"/>
</dbReference>
<keyword evidence="8" id="KW-0804">Transcription</keyword>
<keyword evidence="6" id="KW-0805">Transcription regulation</keyword>
<evidence type="ECO:0000313" key="15">
    <source>
        <dbReference type="Proteomes" id="UP000580250"/>
    </source>
</evidence>
<organism evidence="14 15">
    <name type="scientific">Meloidogyne enterolobii</name>
    <name type="common">Root-knot nematode worm</name>
    <name type="synonym">Meloidogyne mayaguensis</name>
    <dbReference type="NCBI Taxonomy" id="390850"/>
    <lineage>
        <taxon>Eukaryota</taxon>
        <taxon>Metazoa</taxon>
        <taxon>Ecdysozoa</taxon>
        <taxon>Nematoda</taxon>
        <taxon>Chromadorea</taxon>
        <taxon>Rhabditida</taxon>
        <taxon>Tylenchina</taxon>
        <taxon>Tylenchomorpha</taxon>
        <taxon>Tylenchoidea</taxon>
        <taxon>Meloidogynidae</taxon>
        <taxon>Meloidogyninae</taxon>
        <taxon>Meloidogyne</taxon>
    </lineage>
</organism>
<evidence type="ECO:0000259" key="13">
    <source>
        <dbReference type="PROSITE" id="PS51843"/>
    </source>
</evidence>
<keyword evidence="4" id="KW-0863">Zinc-finger</keyword>
<dbReference type="Pfam" id="PF00105">
    <property type="entry name" value="zf-C4"/>
    <property type="match status" value="1"/>
</dbReference>
<dbReference type="InterPro" id="IPR049636">
    <property type="entry name" value="HNF4-like_DBD"/>
</dbReference>
<sequence length="584" mass="67094">MTETQEKQLYNEGEEDTRCAVCSDQAQGLHFGVMVCRACAAFFRRSTIAKRVYQCRYSGNCQINFREVRCSCRACRFARCISLGMDPNAVQKHRDQLGPRKMPTEKVKNNGSNKIIKKQQIKNEENNNFTTNSSLLTPINIMNAMQLQLNNKLIEEKYCSTNNFLHLEENGRSYTLLNGVNNQLNNDNSSYLIENNNKNSFTDTLLQALPSAFSPIQKQQQQQSSPTDITTTTTSLITTTTLDSGNVSATSSVFSSPLNPGSANGHTNQSPSSSNILSMISPQTSESWLYNNPTSTSYINILNTCCSSSDNYSLDNKSTNYYPSLNEMLKGYLKLENKNYSYKKDENEEGKEEIVMKEGNYTENVDSIKAESFSVSEMIEEHFFKLLNSNNFNSETRWTMLRNFFFPFVLAYRSFISSKCFPNPEDTRLISTPGKTFFDVCNLQRFFNVEQCLTDPESIAQIFAPTFRYSIIIKNSMSKLCLTELEFAGLLGLLFWNDKIENLNDEERLIILQIRKQIFEELYILCKNNTTKSEDLSIRYCTIINYFHFYQKLSLEICNNFSLVNVVKTFEIDEFLHQFHPYTF</sequence>
<keyword evidence="3" id="KW-0479">Metal-binding</keyword>
<evidence type="ECO:0000256" key="7">
    <source>
        <dbReference type="ARBA" id="ARBA00023125"/>
    </source>
</evidence>
<dbReference type="PANTHER" id="PTHR46011">
    <property type="entry name" value="NUCLEAR HORMONE RECEPTOR FAMILY MEMBER NHR-86-RELATED"/>
    <property type="match status" value="1"/>
</dbReference>
<feature type="region of interest" description="Disordered" evidence="11">
    <location>
        <begin position="248"/>
        <end position="278"/>
    </location>
</feature>
<comment type="similarity">
    <text evidence="2">Belongs to the nuclear hormone receptor family.</text>
</comment>
<dbReference type="SUPFAM" id="SSF57716">
    <property type="entry name" value="Glucocorticoid receptor-like (DNA-binding domain)"/>
    <property type="match status" value="1"/>
</dbReference>
<dbReference type="SUPFAM" id="SSF48508">
    <property type="entry name" value="Nuclear receptor ligand-binding domain"/>
    <property type="match status" value="1"/>
</dbReference>
<evidence type="ECO:0000256" key="11">
    <source>
        <dbReference type="SAM" id="MobiDB-lite"/>
    </source>
</evidence>
<accession>A0A6V7X173</accession>
<dbReference type="GO" id="GO:0005634">
    <property type="term" value="C:nucleus"/>
    <property type="evidence" value="ECO:0007669"/>
    <property type="project" value="UniProtKB-SubCell"/>
</dbReference>
<evidence type="ECO:0000256" key="10">
    <source>
        <dbReference type="ARBA" id="ARBA00023242"/>
    </source>
</evidence>
<evidence type="ECO:0000256" key="4">
    <source>
        <dbReference type="ARBA" id="ARBA00022771"/>
    </source>
</evidence>
<keyword evidence="9" id="KW-0675">Receptor</keyword>
<dbReference type="PRINTS" id="PR00047">
    <property type="entry name" value="STROIDFINGER"/>
</dbReference>
<dbReference type="Proteomes" id="UP000580250">
    <property type="component" value="Unassembled WGS sequence"/>
</dbReference>
<reference evidence="14 15" key="1">
    <citation type="submission" date="2020-08" db="EMBL/GenBank/DDBJ databases">
        <authorList>
            <person name="Koutsovoulos G."/>
            <person name="Danchin GJ E."/>
        </authorList>
    </citation>
    <scope>NUCLEOTIDE SEQUENCE [LARGE SCALE GENOMIC DNA]</scope>
</reference>
<comment type="caution">
    <text evidence="14">The sequence shown here is derived from an EMBL/GenBank/DDBJ whole genome shotgun (WGS) entry which is preliminary data.</text>
</comment>
<comment type="subcellular location">
    <subcellularLocation>
        <location evidence="1">Nucleus</location>
    </subcellularLocation>
</comment>
<evidence type="ECO:0000256" key="1">
    <source>
        <dbReference type="ARBA" id="ARBA00004123"/>
    </source>
</evidence>
<dbReference type="OrthoDB" id="5810687at2759"/>
<keyword evidence="5" id="KW-0862">Zinc</keyword>
<dbReference type="EMBL" id="CAJEWN010000973">
    <property type="protein sequence ID" value="CAD2192737.1"/>
    <property type="molecule type" value="Genomic_DNA"/>
</dbReference>
<dbReference type="CDD" id="cd06960">
    <property type="entry name" value="NR_DBD_HNF4A"/>
    <property type="match status" value="1"/>
</dbReference>